<dbReference type="EMBL" id="FR687359">
    <property type="protein sequence ID" value="CBW74941.1"/>
    <property type="molecule type" value="Genomic_DNA"/>
</dbReference>
<gene>
    <name evidence="2" type="ordered locus">RBRH_03662</name>
</gene>
<proteinExistence type="predicted"/>
<evidence type="ECO:0000256" key="1">
    <source>
        <dbReference type="SAM" id="MobiDB-lite"/>
    </source>
</evidence>
<reference evidence="2 3" key="1">
    <citation type="journal article" date="2011" name="J. Bacteriol.">
        <title>Complete genome sequence of Burkholderia rhizoxinica, an endosymbiont of Rhizopus microsporus.</title>
        <authorList>
            <person name="Lackner G."/>
            <person name="Moebius N."/>
            <person name="Partida-Martinez L."/>
            <person name="Hertweck C."/>
        </authorList>
    </citation>
    <scope>NUCLEOTIDE SEQUENCE [LARGE SCALE GENOMIC DNA]</scope>
    <source>
        <strain evidence="3">DSM 19002 / CIP 109453 / HKI 454</strain>
    </source>
</reference>
<sequence length="135" mass="15433">MERADFTRARAQARCLGQRRCTLSQVRSARPVAAIHRWPSTSAAHQRKRARCNKQQLRIRASPPKDRRLTPDDPPAANARATHTCSRSHANWRMIRSFDATRAQQTLTDKPQIKQAIAQVREQGWSIVDQELEVA</sequence>
<accession>E5AQQ9</accession>
<dbReference type="InterPro" id="IPR029016">
    <property type="entry name" value="GAF-like_dom_sf"/>
</dbReference>
<dbReference type="AlphaFoldDB" id="E5AQQ9"/>
<evidence type="ECO:0000313" key="2">
    <source>
        <dbReference type="EMBL" id="CBW74941.1"/>
    </source>
</evidence>
<dbReference type="Gene3D" id="3.30.450.40">
    <property type="match status" value="1"/>
</dbReference>
<dbReference type="KEGG" id="brh:RBRH_03662"/>
<name>E5AQQ9_MYCRK</name>
<organism evidence="2 3">
    <name type="scientific">Mycetohabitans rhizoxinica (strain DSM 19002 / CIP 109453 / HKI 454)</name>
    <name type="common">Paraburkholderia rhizoxinica</name>
    <dbReference type="NCBI Taxonomy" id="882378"/>
    <lineage>
        <taxon>Bacteria</taxon>
        <taxon>Pseudomonadati</taxon>
        <taxon>Pseudomonadota</taxon>
        <taxon>Betaproteobacteria</taxon>
        <taxon>Burkholderiales</taxon>
        <taxon>Burkholderiaceae</taxon>
        <taxon>Mycetohabitans</taxon>
    </lineage>
</organism>
<dbReference type="HOGENOM" id="CLU_1881850_0_0_4"/>
<evidence type="ECO:0000313" key="3">
    <source>
        <dbReference type="Proteomes" id="UP000007437"/>
    </source>
</evidence>
<feature type="region of interest" description="Disordered" evidence="1">
    <location>
        <begin position="40"/>
        <end position="87"/>
    </location>
</feature>
<protein>
    <submittedName>
        <fullName evidence="2">Transcriptional regulator, IclR family</fullName>
    </submittedName>
</protein>
<dbReference type="Proteomes" id="UP000007437">
    <property type="component" value="Chromosome"/>
</dbReference>